<dbReference type="Gene3D" id="3.30.9.10">
    <property type="entry name" value="D-Amino Acid Oxidase, subunit A, domain 2"/>
    <property type="match status" value="1"/>
</dbReference>
<keyword evidence="1" id="KW-0560">Oxidoreductase</keyword>
<protein>
    <submittedName>
        <fullName evidence="3">FAD-dependent oxidoreductase</fullName>
    </submittedName>
</protein>
<dbReference type="Proteomes" id="UP000654345">
    <property type="component" value="Unassembled WGS sequence"/>
</dbReference>
<keyword evidence="4" id="KW-1185">Reference proteome</keyword>
<dbReference type="EMBL" id="BNJG01000006">
    <property type="protein sequence ID" value="GHO60629.1"/>
    <property type="molecule type" value="Genomic_DNA"/>
</dbReference>
<feature type="domain" description="FAD dependent oxidoreductase" evidence="2">
    <location>
        <begin position="33"/>
        <end position="392"/>
    </location>
</feature>
<dbReference type="RefSeq" id="WP_201376703.1">
    <property type="nucleotide sequence ID" value="NZ_BNJG01000006.1"/>
</dbReference>
<dbReference type="Gene3D" id="3.50.50.60">
    <property type="entry name" value="FAD/NAD(P)-binding domain"/>
    <property type="match status" value="1"/>
</dbReference>
<dbReference type="SUPFAM" id="SSF54373">
    <property type="entry name" value="FAD-linked reductases, C-terminal domain"/>
    <property type="match status" value="1"/>
</dbReference>
<name>A0ABQ3V607_9CHLR</name>
<evidence type="ECO:0000256" key="1">
    <source>
        <dbReference type="ARBA" id="ARBA00023002"/>
    </source>
</evidence>
<evidence type="ECO:0000259" key="2">
    <source>
        <dbReference type="Pfam" id="PF01266"/>
    </source>
</evidence>
<evidence type="ECO:0000313" key="3">
    <source>
        <dbReference type="EMBL" id="GHO60629.1"/>
    </source>
</evidence>
<dbReference type="InterPro" id="IPR036188">
    <property type="entry name" value="FAD/NAD-bd_sf"/>
</dbReference>
<reference evidence="3 4" key="1">
    <citation type="journal article" date="2021" name="Int. J. Syst. Evol. Microbiol.">
        <title>Reticulibacter mediterranei gen. nov., sp. nov., within the new family Reticulibacteraceae fam. nov., and Ktedonospora formicarum gen. nov., sp. nov., Ktedonobacter robiniae sp. nov., Dictyobacter formicarum sp. nov. and Dictyobacter arantiisoli sp. nov., belonging to the class Ktedonobacteria.</title>
        <authorList>
            <person name="Yabe S."/>
            <person name="Zheng Y."/>
            <person name="Wang C.M."/>
            <person name="Sakai Y."/>
            <person name="Abe K."/>
            <person name="Yokota A."/>
            <person name="Donadio S."/>
            <person name="Cavaletti L."/>
            <person name="Monciardini P."/>
        </authorList>
    </citation>
    <scope>NUCLEOTIDE SEQUENCE [LARGE SCALE GENOMIC DNA]</scope>
    <source>
        <strain evidence="3 4">SOSP1-30</strain>
    </source>
</reference>
<gene>
    <name evidence="3" type="ORF">KSB_91040</name>
</gene>
<dbReference type="Pfam" id="PF01266">
    <property type="entry name" value="DAO"/>
    <property type="match status" value="1"/>
</dbReference>
<dbReference type="SUPFAM" id="SSF51905">
    <property type="entry name" value="FAD/NAD(P)-binding domain"/>
    <property type="match status" value="1"/>
</dbReference>
<sequence length="415" mass="44887">MQTPADPKPTSISYWQQTVEALPLESQLPAEADIVIIGGGIVGVALSYWLARAGRAPVLLERAHLAYGATGRNGGIVAIGLAEGYPSAIKRHGAQVAQAILRLTLENQAILRQVIAEEQFDCQYRETGHIGLALSEQELERLAHAAASKEADGYEVQVLTRQEVQERIHTRLGERILGGTLWAQGGLVHSARLVHELARAAQRRGARFLQAEVGQLASEGEDVVIRAAQGSIRTRQVVVATNAWVGDLLPAFRPLITPVRGQMLAYEPVSQRIFESGIFAALTPSEEYGQQTLDGSIVIGGCRAVAPGRDVDVREQTTSPEVQSALEHVIPTLFPDLAHLRVAQRWGGTMAFTPDYIPIIDQEPALPSVWGVGGFTGHGMPFAMRVGQLLAESLGQPRRAAALEPFRLKRSTLLS</sequence>
<comment type="caution">
    <text evidence="3">The sequence shown here is derived from an EMBL/GenBank/DDBJ whole genome shotgun (WGS) entry which is preliminary data.</text>
</comment>
<dbReference type="PANTHER" id="PTHR13847">
    <property type="entry name" value="SARCOSINE DEHYDROGENASE-RELATED"/>
    <property type="match status" value="1"/>
</dbReference>
<organism evidence="3 4">
    <name type="scientific">Ktedonobacter robiniae</name>
    <dbReference type="NCBI Taxonomy" id="2778365"/>
    <lineage>
        <taxon>Bacteria</taxon>
        <taxon>Bacillati</taxon>
        <taxon>Chloroflexota</taxon>
        <taxon>Ktedonobacteria</taxon>
        <taxon>Ktedonobacterales</taxon>
        <taxon>Ktedonobacteraceae</taxon>
        <taxon>Ktedonobacter</taxon>
    </lineage>
</organism>
<dbReference type="InterPro" id="IPR006076">
    <property type="entry name" value="FAD-dep_OxRdtase"/>
</dbReference>
<proteinExistence type="predicted"/>
<accession>A0ABQ3V607</accession>
<evidence type="ECO:0000313" key="4">
    <source>
        <dbReference type="Proteomes" id="UP000654345"/>
    </source>
</evidence>
<dbReference type="PANTHER" id="PTHR13847:SF287">
    <property type="entry name" value="FAD-DEPENDENT OXIDOREDUCTASE DOMAIN-CONTAINING PROTEIN 1"/>
    <property type="match status" value="1"/>
</dbReference>